<comment type="caution">
    <text evidence="2">The sequence shown here is derived from an EMBL/GenBank/DDBJ whole genome shotgun (WGS) entry which is preliminary data.</text>
</comment>
<protein>
    <submittedName>
        <fullName evidence="2">Uncharacterized protein</fullName>
    </submittedName>
</protein>
<dbReference type="EMBL" id="QFQP01000008">
    <property type="protein sequence ID" value="PZR13894.1"/>
    <property type="molecule type" value="Genomic_DNA"/>
</dbReference>
<gene>
    <name evidence="2" type="ORF">DI536_11220</name>
</gene>
<dbReference type="Proteomes" id="UP000249061">
    <property type="component" value="Unassembled WGS sequence"/>
</dbReference>
<reference evidence="2 3" key="1">
    <citation type="submission" date="2017-08" db="EMBL/GenBank/DDBJ databases">
        <title>Infants hospitalized years apart are colonized by the same room-sourced microbial strains.</title>
        <authorList>
            <person name="Brooks B."/>
            <person name="Olm M.R."/>
            <person name="Firek B.A."/>
            <person name="Baker R."/>
            <person name="Thomas B.C."/>
            <person name="Morowitz M.J."/>
            <person name="Banfield J.F."/>
        </authorList>
    </citation>
    <scope>NUCLEOTIDE SEQUENCE [LARGE SCALE GENOMIC DNA]</scope>
    <source>
        <strain evidence="2">S2_003_000_R2_14</strain>
    </source>
</reference>
<evidence type="ECO:0000256" key="1">
    <source>
        <dbReference type="SAM" id="MobiDB-lite"/>
    </source>
</evidence>
<dbReference type="AlphaFoldDB" id="A0A2W5VD25"/>
<feature type="compositionally biased region" description="Basic and acidic residues" evidence="1">
    <location>
        <begin position="21"/>
        <end position="38"/>
    </location>
</feature>
<feature type="compositionally biased region" description="Polar residues" evidence="1">
    <location>
        <begin position="8"/>
        <end position="20"/>
    </location>
</feature>
<sequence length="394" mass="41918">MSIKGLGSPSQPQLKPVTSSELKRPTQEIERPARRATDDFEPSQPRGVALGHGVAPRDSGRGLNGTSGTLRSSSGRISGEAWNNPEQIVGHLTQNPARGEPGNSAWRCGPSSLLGSAIMQGPTAAANFLDRVADGAAASRLPAAQQTELRGIATSIRNGTATFEQLSRAQDLLYRAGNARGDVEALMTRTISSMPRGAARTELQGLLTQLQSPQGWLPQHATRAQQLLATATGQNVTIGLVDDPQHPGDAARQYYSLDVGGRQAGADRSGFDDAEINGLATLGGATTRQVQLDASARVQYLFAQLRPGETVTIRVGGSIDSDVSDHFVSIGRRADGTGFIYNTDPSNGDYTLFTGSRSDPQPASFQAQLERYNERLLLDTDNDMPNATISRFPN</sequence>
<name>A0A2W5VD25_9BACT</name>
<evidence type="ECO:0000313" key="3">
    <source>
        <dbReference type="Proteomes" id="UP000249061"/>
    </source>
</evidence>
<accession>A0A2W5VD25</accession>
<feature type="region of interest" description="Disordered" evidence="1">
    <location>
        <begin position="1"/>
        <end position="79"/>
    </location>
</feature>
<evidence type="ECO:0000313" key="2">
    <source>
        <dbReference type="EMBL" id="PZR13894.1"/>
    </source>
</evidence>
<proteinExistence type="predicted"/>
<organism evidence="2 3">
    <name type="scientific">Archangium gephyra</name>
    <dbReference type="NCBI Taxonomy" id="48"/>
    <lineage>
        <taxon>Bacteria</taxon>
        <taxon>Pseudomonadati</taxon>
        <taxon>Myxococcota</taxon>
        <taxon>Myxococcia</taxon>
        <taxon>Myxococcales</taxon>
        <taxon>Cystobacterineae</taxon>
        <taxon>Archangiaceae</taxon>
        <taxon>Archangium</taxon>
    </lineage>
</organism>
<feature type="compositionally biased region" description="Low complexity" evidence="1">
    <location>
        <begin position="64"/>
        <end position="79"/>
    </location>
</feature>